<evidence type="ECO:0000313" key="1">
    <source>
        <dbReference type="EMBL" id="PNR31801.1"/>
    </source>
</evidence>
<protein>
    <submittedName>
        <fullName evidence="1 2">Uncharacterized protein</fullName>
    </submittedName>
</protein>
<evidence type="ECO:0000313" key="2">
    <source>
        <dbReference type="EnsemblPlants" id="Pp3c21_9151V3.1"/>
    </source>
</evidence>
<accession>A0A2K1IR96</accession>
<evidence type="ECO:0000313" key="3">
    <source>
        <dbReference type="Proteomes" id="UP000006727"/>
    </source>
</evidence>
<proteinExistence type="predicted"/>
<dbReference type="EnsemblPlants" id="Pp3c21_9151V3.1">
    <property type="protein sequence ID" value="Pp3c21_9151V3.1"/>
    <property type="gene ID" value="Pp3c21_9151"/>
</dbReference>
<organism evidence="1">
    <name type="scientific">Physcomitrium patens</name>
    <name type="common">Spreading-leaved earth moss</name>
    <name type="synonym">Physcomitrella patens</name>
    <dbReference type="NCBI Taxonomy" id="3218"/>
    <lineage>
        <taxon>Eukaryota</taxon>
        <taxon>Viridiplantae</taxon>
        <taxon>Streptophyta</taxon>
        <taxon>Embryophyta</taxon>
        <taxon>Bryophyta</taxon>
        <taxon>Bryophytina</taxon>
        <taxon>Bryopsida</taxon>
        <taxon>Funariidae</taxon>
        <taxon>Funariales</taxon>
        <taxon>Funariaceae</taxon>
        <taxon>Physcomitrium</taxon>
    </lineage>
</organism>
<sequence length="173" mass="19229">MHPQETNAHNQAWVIASNDLNRSNGLLGCLGLSTSSTVSQSFALVEWTICLIAYYRNNFILKELGLGVEPQQSYYGVAWKEALMASTTLPRAQAQASMMIDAGINAFSPLVRGKSQTQSEFDASMHQFSRTLQHHYHPPHAHALFAAFSGILNARHGLKIATKTMMRLKKKQK</sequence>
<reference evidence="1 3" key="1">
    <citation type="journal article" date="2008" name="Science">
        <title>The Physcomitrella genome reveals evolutionary insights into the conquest of land by plants.</title>
        <authorList>
            <person name="Rensing S."/>
            <person name="Lang D."/>
            <person name="Zimmer A."/>
            <person name="Terry A."/>
            <person name="Salamov A."/>
            <person name="Shapiro H."/>
            <person name="Nishiyama T."/>
            <person name="Perroud P.-F."/>
            <person name="Lindquist E."/>
            <person name="Kamisugi Y."/>
            <person name="Tanahashi T."/>
            <person name="Sakakibara K."/>
            <person name="Fujita T."/>
            <person name="Oishi K."/>
            <person name="Shin-I T."/>
            <person name="Kuroki Y."/>
            <person name="Toyoda A."/>
            <person name="Suzuki Y."/>
            <person name="Hashimoto A."/>
            <person name="Yamaguchi K."/>
            <person name="Sugano A."/>
            <person name="Kohara Y."/>
            <person name="Fujiyama A."/>
            <person name="Anterola A."/>
            <person name="Aoki S."/>
            <person name="Ashton N."/>
            <person name="Barbazuk W.B."/>
            <person name="Barker E."/>
            <person name="Bennetzen J."/>
            <person name="Bezanilla M."/>
            <person name="Blankenship R."/>
            <person name="Cho S.H."/>
            <person name="Dutcher S."/>
            <person name="Estelle M."/>
            <person name="Fawcett J.A."/>
            <person name="Gundlach H."/>
            <person name="Hanada K."/>
            <person name="Heyl A."/>
            <person name="Hicks K.A."/>
            <person name="Hugh J."/>
            <person name="Lohr M."/>
            <person name="Mayer K."/>
            <person name="Melkozernov A."/>
            <person name="Murata T."/>
            <person name="Nelson D."/>
            <person name="Pils B."/>
            <person name="Prigge M."/>
            <person name="Reiss B."/>
            <person name="Renner T."/>
            <person name="Rombauts S."/>
            <person name="Rushton P."/>
            <person name="Sanderfoot A."/>
            <person name="Schween G."/>
            <person name="Shiu S.-H."/>
            <person name="Stueber K."/>
            <person name="Theodoulou F.L."/>
            <person name="Tu H."/>
            <person name="Van de Peer Y."/>
            <person name="Verrier P.J."/>
            <person name="Waters E."/>
            <person name="Wood A."/>
            <person name="Yang L."/>
            <person name="Cove D."/>
            <person name="Cuming A."/>
            <person name="Hasebe M."/>
            <person name="Lucas S."/>
            <person name="Mishler D.B."/>
            <person name="Reski R."/>
            <person name="Grigoriev I."/>
            <person name="Quatrano R.S."/>
            <person name="Boore J.L."/>
        </authorList>
    </citation>
    <scope>NUCLEOTIDE SEQUENCE [LARGE SCALE GENOMIC DNA]</scope>
    <source>
        <strain evidence="2 3">cv. Gransden 2004</strain>
    </source>
</reference>
<dbReference type="InParanoid" id="A0A2K1IR96"/>
<name>A0A2K1IR96_PHYPA</name>
<keyword evidence="3" id="KW-1185">Reference proteome</keyword>
<dbReference type="Gramene" id="Pp3c21_9151V3.1">
    <property type="protein sequence ID" value="Pp3c21_9151V3.1"/>
    <property type="gene ID" value="Pp3c21_9151"/>
</dbReference>
<gene>
    <name evidence="1" type="ORF">PHYPA_025924</name>
</gene>
<dbReference type="Proteomes" id="UP000006727">
    <property type="component" value="Chromosome 21"/>
</dbReference>
<reference evidence="2" key="3">
    <citation type="submission" date="2020-12" db="UniProtKB">
        <authorList>
            <consortium name="EnsemblPlants"/>
        </authorList>
    </citation>
    <scope>IDENTIFICATION</scope>
</reference>
<dbReference type="AlphaFoldDB" id="A0A2K1IR96"/>
<dbReference type="EMBL" id="ABEU02000021">
    <property type="protein sequence ID" value="PNR31801.1"/>
    <property type="molecule type" value="Genomic_DNA"/>
</dbReference>
<reference evidence="1 3" key="2">
    <citation type="journal article" date="2018" name="Plant J.">
        <title>The Physcomitrella patens chromosome-scale assembly reveals moss genome structure and evolution.</title>
        <authorList>
            <person name="Lang D."/>
            <person name="Ullrich K.K."/>
            <person name="Murat F."/>
            <person name="Fuchs J."/>
            <person name="Jenkins J."/>
            <person name="Haas F.B."/>
            <person name="Piednoel M."/>
            <person name="Gundlach H."/>
            <person name="Van Bel M."/>
            <person name="Meyberg R."/>
            <person name="Vives C."/>
            <person name="Morata J."/>
            <person name="Symeonidi A."/>
            <person name="Hiss M."/>
            <person name="Muchero W."/>
            <person name="Kamisugi Y."/>
            <person name="Saleh O."/>
            <person name="Blanc G."/>
            <person name="Decker E.L."/>
            <person name="van Gessel N."/>
            <person name="Grimwood J."/>
            <person name="Hayes R.D."/>
            <person name="Graham S.W."/>
            <person name="Gunter L.E."/>
            <person name="McDaniel S.F."/>
            <person name="Hoernstein S.N.W."/>
            <person name="Larsson A."/>
            <person name="Li F.W."/>
            <person name="Perroud P.F."/>
            <person name="Phillips J."/>
            <person name="Ranjan P."/>
            <person name="Rokshar D.S."/>
            <person name="Rothfels C.J."/>
            <person name="Schneider L."/>
            <person name="Shu S."/>
            <person name="Stevenson D.W."/>
            <person name="Thummler F."/>
            <person name="Tillich M."/>
            <person name="Villarreal Aguilar J.C."/>
            <person name="Widiez T."/>
            <person name="Wong G.K."/>
            <person name="Wymore A."/>
            <person name="Zhang Y."/>
            <person name="Zimmer A.D."/>
            <person name="Quatrano R.S."/>
            <person name="Mayer K.F.X."/>
            <person name="Goodstein D."/>
            <person name="Casacuberta J.M."/>
            <person name="Vandepoele K."/>
            <person name="Reski R."/>
            <person name="Cuming A.C."/>
            <person name="Tuskan G.A."/>
            <person name="Maumus F."/>
            <person name="Salse J."/>
            <person name="Schmutz J."/>
            <person name="Rensing S.A."/>
        </authorList>
    </citation>
    <scope>NUCLEOTIDE SEQUENCE [LARGE SCALE GENOMIC DNA]</scope>
    <source>
        <strain evidence="2 3">cv. Gransden 2004</strain>
    </source>
</reference>